<keyword evidence="1" id="KW-0732">Signal</keyword>
<evidence type="ECO:0000256" key="1">
    <source>
        <dbReference type="SAM" id="SignalP"/>
    </source>
</evidence>
<name>A0ABT3KH97_9GAMM</name>
<comment type="caution">
    <text evidence="2">The sequence shown here is derived from an EMBL/GenBank/DDBJ whole genome shotgun (WGS) entry which is preliminary data.</text>
</comment>
<evidence type="ECO:0000313" key="3">
    <source>
        <dbReference type="Proteomes" id="UP001431181"/>
    </source>
</evidence>
<dbReference type="EMBL" id="JAPEUL010000007">
    <property type="protein sequence ID" value="MCW4629824.1"/>
    <property type="molecule type" value="Genomic_DNA"/>
</dbReference>
<feature type="chain" id="PRO_5045408813" evidence="1">
    <location>
        <begin position="23"/>
        <end position="137"/>
    </location>
</feature>
<proteinExistence type="predicted"/>
<protein>
    <submittedName>
        <fullName evidence="2">Uncharacterized protein</fullName>
    </submittedName>
</protein>
<accession>A0ABT3KH97</accession>
<reference evidence="2" key="1">
    <citation type="submission" date="2022-11" db="EMBL/GenBank/DDBJ databases">
        <title>Marinomonas sp. nov., isolated from marine algae.</title>
        <authorList>
            <person name="Choi D.G."/>
            <person name="Kim J.M."/>
            <person name="Lee J.K."/>
            <person name="Baek J.H."/>
            <person name="Jeon C.O."/>
        </authorList>
    </citation>
    <scope>NUCLEOTIDE SEQUENCE</scope>
    <source>
        <strain evidence="2">KJ51-3</strain>
    </source>
</reference>
<gene>
    <name evidence="2" type="ORF">ONZ52_13010</name>
</gene>
<organism evidence="2 3">
    <name type="scientific">Marinomonas rhodophyticola</name>
    <dbReference type="NCBI Taxonomy" id="2992803"/>
    <lineage>
        <taxon>Bacteria</taxon>
        <taxon>Pseudomonadati</taxon>
        <taxon>Pseudomonadota</taxon>
        <taxon>Gammaproteobacteria</taxon>
        <taxon>Oceanospirillales</taxon>
        <taxon>Oceanospirillaceae</taxon>
        <taxon>Marinomonas</taxon>
    </lineage>
</organism>
<evidence type="ECO:0000313" key="2">
    <source>
        <dbReference type="EMBL" id="MCW4629824.1"/>
    </source>
</evidence>
<dbReference type="Proteomes" id="UP001431181">
    <property type="component" value="Unassembled WGS sequence"/>
</dbReference>
<dbReference type="RefSeq" id="WP_265219071.1">
    <property type="nucleotide sequence ID" value="NZ_JAPEUL010000007.1"/>
</dbReference>
<sequence>MKSCLSALVAIVPLMVSSTQLAAEDTTELPVCESKDITSFSYMENLQPNSDVDVGAIYKSKTQEVITFGKKNKLEEFQIISQDASFTPNNFGAQINMNYTVSYKPNYDAFNAFRKFADMSTVSTYRVGMENCPTDKP</sequence>
<feature type="signal peptide" evidence="1">
    <location>
        <begin position="1"/>
        <end position="22"/>
    </location>
</feature>
<keyword evidence="3" id="KW-1185">Reference proteome</keyword>